<dbReference type="SUPFAM" id="SSF56784">
    <property type="entry name" value="HAD-like"/>
    <property type="match status" value="1"/>
</dbReference>
<proteinExistence type="predicted"/>
<name>A0A918WW56_9ACTN</name>
<dbReference type="AlphaFoldDB" id="A0A918WW56"/>
<evidence type="ECO:0000313" key="1">
    <source>
        <dbReference type="EMBL" id="GHC90175.1"/>
    </source>
</evidence>
<dbReference type="RefSeq" id="WP_229897729.1">
    <property type="nucleotide sequence ID" value="NZ_BMVC01000004.1"/>
</dbReference>
<reference evidence="1" key="1">
    <citation type="journal article" date="2014" name="Int. J. Syst. Evol. Microbiol.">
        <title>Complete genome sequence of Corynebacterium casei LMG S-19264T (=DSM 44701T), isolated from a smear-ripened cheese.</title>
        <authorList>
            <consortium name="US DOE Joint Genome Institute (JGI-PGF)"/>
            <person name="Walter F."/>
            <person name="Albersmeier A."/>
            <person name="Kalinowski J."/>
            <person name="Ruckert C."/>
        </authorList>
    </citation>
    <scope>NUCLEOTIDE SEQUENCE</scope>
    <source>
        <strain evidence="1">JCM 4637</strain>
    </source>
</reference>
<dbReference type="NCBIfam" id="TIGR01509">
    <property type="entry name" value="HAD-SF-IA-v3"/>
    <property type="match status" value="1"/>
</dbReference>
<gene>
    <name evidence="1" type="ORF">GCM10010334_23980</name>
</gene>
<dbReference type="Proteomes" id="UP000638353">
    <property type="component" value="Unassembled WGS sequence"/>
</dbReference>
<dbReference type="SFLD" id="SFLDS00003">
    <property type="entry name" value="Haloacid_Dehalogenase"/>
    <property type="match status" value="1"/>
</dbReference>
<evidence type="ECO:0000313" key="2">
    <source>
        <dbReference type="Proteomes" id="UP000638353"/>
    </source>
</evidence>
<dbReference type="InterPro" id="IPR036412">
    <property type="entry name" value="HAD-like_sf"/>
</dbReference>
<dbReference type="Pfam" id="PF00702">
    <property type="entry name" value="Hydrolase"/>
    <property type="match status" value="1"/>
</dbReference>
<accession>A0A918WW56</accession>
<comment type="caution">
    <text evidence="1">The sequence shown here is derived from an EMBL/GenBank/DDBJ whole genome shotgun (WGS) entry which is preliminary data.</text>
</comment>
<evidence type="ECO:0008006" key="3">
    <source>
        <dbReference type="Google" id="ProtNLM"/>
    </source>
</evidence>
<dbReference type="Gene3D" id="3.40.50.1000">
    <property type="entry name" value="HAD superfamily/HAD-like"/>
    <property type="match status" value="1"/>
</dbReference>
<dbReference type="EMBL" id="BMVC01000004">
    <property type="protein sequence ID" value="GHC90175.1"/>
    <property type="molecule type" value="Genomic_DNA"/>
</dbReference>
<organism evidence="1 2">
    <name type="scientific">Streptomyces finlayi</name>
    <dbReference type="NCBI Taxonomy" id="67296"/>
    <lineage>
        <taxon>Bacteria</taxon>
        <taxon>Bacillati</taxon>
        <taxon>Actinomycetota</taxon>
        <taxon>Actinomycetes</taxon>
        <taxon>Kitasatosporales</taxon>
        <taxon>Streptomycetaceae</taxon>
        <taxon>Streptomyces</taxon>
    </lineage>
</organism>
<sequence length="214" mass="22414">MEATESTDPMGPPPFAAVLVDFDGVLNLWDPDGMSALDRARGLPEGTLAGAAFEDGLLEAAVTGRLTDEEWRAQVAVALTATCGSADRARALVGEWSALSGRIDAELLDLLGALRVRVPVVLVSNATTRLESYLAAKGLADAFDAVFNTSRFGIAKPDPRVFAEAARLVGVPVERCLFVDDTRANVSAATEAGLTGHHYRGAAELRALVGPLLG</sequence>
<dbReference type="InterPro" id="IPR023214">
    <property type="entry name" value="HAD_sf"/>
</dbReference>
<reference evidence="1" key="2">
    <citation type="submission" date="2020-09" db="EMBL/GenBank/DDBJ databases">
        <authorList>
            <person name="Sun Q."/>
            <person name="Ohkuma M."/>
        </authorList>
    </citation>
    <scope>NUCLEOTIDE SEQUENCE</scope>
    <source>
        <strain evidence="1">JCM 4637</strain>
    </source>
</reference>
<dbReference type="PANTHER" id="PTHR43611">
    <property type="entry name" value="ALPHA-D-GLUCOSE 1-PHOSPHATE PHOSPHATASE"/>
    <property type="match status" value="1"/>
</dbReference>
<dbReference type="PANTHER" id="PTHR43611:SF3">
    <property type="entry name" value="FLAVIN MONONUCLEOTIDE HYDROLASE 1, CHLOROPLATIC"/>
    <property type="match status" value="1"/>
</dbReference>
<dbReference type="NCBIfam" id="TIGR01549">
    <property type="entry name" value="HAD-SF-IA-v1"/>
    <property type="match status" value="1"/>
</dbReference>
<protein>
    <recommendedName>
        <fullName evidence="3">HAD-IA family hydrolase</fullName>
    </recommendedName>
</protein>
<dbReference type="SFLD" id="SFLDG01129">
    <property type="entry name" value="C1.5:_HAD__Beta-PGM__Phosphata"/>
    <property type="match status" value="1"/>
</dbReference>
<dbReference type="InterPro" id="IPR006439">
    <property type="entry name" value="HAD-SF_hydro_IA"/>
</dbReference>